<dbReference type="GO" id="GO:0006400">
    <property type="term" value="P:tRNA modification"/>
    <property type="evidence" value="ECO:0007669"/>
    <property type="project" value="UniProtKB-UniRule"/>
</dbReference>
<dbReference type="HAMAP" id="MF_01161">
    <property type="entry name" value="tRNA_Ile_lys_synt"/>
    <property type="match status" value="1"/>
</dbReference>
<evidence type="ECO:0000256" key="6">
    <source>
        <dbReference type="ARBA" id="ARBA00022840"/>
    </source>
</evidence>
<dbReference type="PANTHER" id="PTHR43033">
    <property type="entry name" value="TRNA(ILE)-LYSIDINE SYNTHASE-RELATED"/>
    <property type="match status" value="1"/>
</dbReference>
<comment type="domain">
    <text evidence="8">The N-terminal region contains the highly conserved SGGXDS motif, predicted to be a P-loop motif involved in ATP binding.</text>
</comment>
<organism evidence="10 11">
    <name type="scientific">Streptococcus viridans</name>
    <dbReference type="NCBI Taxonomy" id="78535"/>
    <lineage>
        <taxon>Bacteria</taxon>
        <taxon>Bacillati</taxon>
        <taxon>Bacillota</taxon>
        <taxon>Bacilli</taxon>
        <taxon>Lactobacillales</taxon>
        <taxon>Streptococcaceae</taxon>
        <taxon>Streptococcus</taxon>
    </lineage>
</organism>
<evidence type="ECO:0000256" key="7">
    <source>
        <dbReference type="ARBA" id="ARBA00048539"/>
    </source>
</evidence>
<keyword evidence="6 8" id="KW-0067">ATP-binding</keyword>
<reference evidence="10 11" key="1">
    <citation type="submission" date="2018-12" db="EMBL/GenBank/DDBJ databases">
        <authorList>
            <consortium name="Pathogen Informatics"/>
        </authorList>
    </citation>
    <scope>NUCLEOTIDE SEQUENCE [LARGE SCALE GENOMIC DNA]</scope>
    <source>
        <strain evidence="10 11">NCTC3166</strain>
    </source>
</reference>
<protein>
    <recommendedName>
        <fullName evidence="8">tRNA(Ile)-lysidine synthase</fullName>
        <ecNumber evidence="8">6.3.4.19</ecNumber>
    </recommendedName>
    <alternativeName>
        <fullName evidence="8">tRNA(Ile)-2-lysyl-cytidine synthase</fullName>
    </alternativeName>
    <alternativeName>
        <fullName evidence="8">tRNA(Ile)-lysidine synthetase</fullName>
    </alternativeName>
</protein>
<keyword evidence="11" id="KW-1185">Reference proteome</keyword>
<dbReference type="SUPFAM" id="SSF52402">
    <property type="entry name" value="Adenine nucleotide alpha hydrolases-like"/>
    <property type="match status" value="1"/>
</dbReference>
<dbReference type="Pfam" id="PF01171">
    <property type="entry name" value="ATP_bind_3"/>
    <property type="match status" value="1"/>
</dbReference>
<evidence type="ECO:0000259" key="9">
    <source>
        <dbReference type="SMART" id="SM00977"/>
    </source>
</evidence>
<dbReference type="NCBIfam" id="TIGR02433">
    <property type="entry name" value="lysidine_TilS_C"/>
    <property type="match status" value="1"/>
</dbReference>
<keyword evidence="2 8" id="KW-0963">Cytoplasm</keyword>
<evidence type="ECO:0000256" key="5">
    <source>
        <dbReference type="ARBA" id="ARBA00022741"/>
    </source>
</evidence>
<dbReference type="EMBL" id="LR134266">
    <property type="protein sequence ID" value="VED66268.1"/>
    <property type="molecule type" value="Genomic_DNA"/>
</dbReference>
<evidence type="ECO:0000256" key="8">
    <source>
        <dbReference type="HAMAP-Rule" id="MF_01161"/>
    </source>
</evidence>
<dbReference type="InterPro" id="IPR011063">
    <property type="entry name" value="TilS/TtcA_N"/>
</dbReference>
<dbReference type="InterPro" id="IPR012094">
    <property type="entry name" value="tRNA_Ile_lys_synt"/>
</dbReference>
<comment type="function">
    <text evidence="8">Ligates lysine onto the cytidine present at position 34 of the AUA codon-specific tRNA(Ile) that contains the anticodon CAU, in an ATP-dependent manner. Cytidine is converted to lysidine, thus changing the amino acid specificity of the tRNA from methionine to isoleucine.</text>
</comment>
<dbReference type="InterPro" id="IPR012795">
    <property type="entry name" value="tRNA_Ile_lys_synt_N"/>
</dbReference>
<name>A0A3S4L8Z7_9STRE</name>
<dbReference type="Gene3D" id="3.40.50.620">
    <property type="entry name" value="HUPs"/>
    <property type="match status" value="1"/>
</dbReference>
<comment type="catalytic activity">
    <reaction evidence="7 8">
        <text>cytidine(34) in tRNA(Ile2) + L-lysine + ATP = lysidine(34) in tRNA(Ile2) + AMP + diphosphate + H(+)</text>
        <dbReference type="Rhea" id="RHEA:43744"/>
        <dbReference type="Rhea" id="RHEA-COMP:10625"/>
        <dbReference type="Rhea" id="RHEA-COMP:10670"/>
        <dbReference type="ChEBI" id="CHEBI:15378"/>
        <dbReference type="ChEBI" id="CHEBI:30616"/>
        <dbReference type="ChEBI" id="CHEBI:32551"/>
        <dbReference type="ChEBI" id="CHEBI:33019"/>
        <dbReference type="ChEBI" id="CHEBI:82748"/>
        <dbReference type="ChEBI" id="CHEBI:83665"/>
        <dbReference type="ChEBI" id="CHEBI:456215"/>
        <dbReference type="EC" id="6.3.4.19"/>
    </reaction>
</comment>
<keyword evidence="4 8" id="KW-0819">tRNA processing</keyword>
<dbReference type="PANTHER" id="PTHR43033:SF1">
    <property type="entry name" value="TRNA(ILE)-LYSIDINE SYNTHASE-RELATED"/>
    <property type="match status" value="1"/>
</dbReference>
<accession>A0A3S4L8Z7</accession>
<dbReference type="Proteomes" id="UP000270025">
    <property type="component" value="Chromosome"/>
</dbReference>
<dbReference type="NCBIfam" id="TIGR02432">
    <property type="entry name" value="lysidine_TilS_N"/>
    <property type="match status" value="1"/>
</dbReference>
<dbReference type="Pfam" id="PF11734">
    <property type="entry name" value="TilS_C"/>
    <property type="match status" value="1"/>
</dbReference>
<dbReference type="GO" id="GO:0005737">
    <property type="term" value="C:cytoplasm"/>
    <property type="evidence" value="ECO:0007669"/>
    <property type="project" value="UniProtKB-SubCell"/>
</dbReference>
<dbReference type="GO" id="GO:0032267">
    <property type="term" value="F:tRNA(Ile)-lysidine synthase activity"/>
    <property type="evidence" value="ECO:0007669"/>
    <property type="project" value="UniProtKB-EC"/>
</dbReference>
<evidence type="ECO:0000313" key="10">
    <source>
        <dbReference type="EMBL" id="VED66268.1"/>
    </source>
</evidence>
<comment type="similarity">
    <text evidence="8">Belongs to the tRNA(Ile)-lysidine synthase family.</text>
</comment>
<keyword evidence="5 8" id="KW-0547">Nucleotide-binding</keyword>
<comment type="subcellular location">
    <subcellularLocation>
        <location evidence="1 8">Cytoplasm</location>
    </subcellularLocation>
</comment>
<dbReference type="EC" id="6.3.4.19" evidence="8"/>
<proteinExistence type="inferred from homology"/>
<evidence type="ECO:0000313" key="11">
    <source>
        <dbReference type="Proteomes" id="UP000270025"/>
    </source>
</evidence>
<dbReference type="RefSeq" id="WP_126403557.1">
    <property type="nucleotide sequence ID" value="NZ_LR134266.1"/>
</dbReference>
<dbReference type="SUPFAM" id="SSF56037">
    <property type="entry name" value="PheT/TilS domain"/>
    <property type="match status" value="1"/>
</dbReference>
<keyword evidence="3 8" id="KW-0436">Ligase</keyword>
<dbReference type="SMART" id="SM00977">
    <property type="entry name" value="TilS_C"/>
    <property type="match status" value="1"/>
</dbReference>
<sequence length="424" mass="49849">MKEKFLQFCQKEGLFESHQKVLLALSGGVDSMTLLDWLYHYQHQLGIELVLAHVNHHQRVEADQEERGIRELAQAKHLPLKVAHFSGPFSESRARQFRYDFFEKVMKEEACSALVTAHHMDDQAETILMRLIRGSRPRHLKGIPLKQPFGQGMLIRPLLHFKKKDFPEIFHYEDKSNRSLDYFRNRIRHRYLPLLEEENPQVMSALVNLGEDLSHWHQALKELTKDLKLQDVTQFQKQSPAVQIYLLEEYLAGFPDLQLSRAQFEQLHRIVVTKSNTQQVLKNGYELYKDYHYFEIRKISRRTDDRMSEDLLQFGTIKTVGAYRFLFGVEPSDSYMEAIPLPNNHPVSIRPRKRGDRILMNGHHRKISRLLINQKIPLDQRNNLVVLEQDKQILAIPEIAISDLSKELKNGIMKDTIYIQKIDR</sequence>
<evidence type="ECO:0000256" key="4">
    <source>
        <dbReference type="ARBA" id="ARBA00022694"/>
    </source>
</evidence>
<evidence type="ECO:0000256" key="1">
    <source>
        <dbReference type="ARBA" id="ARBA00004496"/>
    </source>
</evidence>
<evidence type="ECO:0000256" key="2">
    <source>
        <dbReference type="ARBA" id="ARBA00022490"/>
    </source>
</evidence>
<feature type="domain" description="Lysidine-tRNA(Ile) synthetase C-terminal" evidence="9">
    <location>
        <begin position="347"/>
        <end position="414"/>
    </location>
</feature>
<dbReference type="AlphaFoldDB" id="A0A3S4L8Z7"/>
<dbReference type="InterPro" id="IPR012796">
    <property type="entry name" value="Lysidine-tRNA-synth_C"/>
</dbReference>
<evidence type="ECO:0000256" key="3">
    <source>
        <dbReference type="ARBA" id="ARBA00022598"/>
    </source>
</evidence>
<dbReference type="GO" id="GO:0005524">
    <property type="term" value="F:ATP binding"/>
    <property type="evidence" value="ECO:0007669"/>
    <property type="project" value="UniProtKB-UniRule"/>
</dbReference>
<feature type="binding site" evidence="8">
    <location>
        <begin position="26"/>
        <end position="31"/>
    </location>
    <ligand>
        <name>ATP</name>
        <dbReference type="ChEBI" id="CHEBI:30616"/>
    </ligand>
</feature>
<gene>
    <name evidence="8 10" type="primary">tilS</name>
    <name evidence="10" type="ORF">NCTC3166_00012</name>
</gene>
<dbReference type="InterPro" id="IPR014729">
    <property type="entry name" value="Rossmann-like_a/b/a_fold"/>
</dbReference>
<dbReference type="KEGG" id="svf:NCTC3166_00012"/>
<dbReference type="CDD" id="cd01992">
    <property type="entry name" value="TilS_N"/>
    <property type="match status" value="1"/>
</dbReference>